<accession>A0A8H3L6K8</accession>
<reference evidence="1" key="1">
    <citation type="submission" date="2019-10" db="EMBL/GenBank/DDBJ databases">
        <title>Conservation and host-specific expression of non-tandemly repeated heterogenous ribosome RNA gene in arbuscular mycorrhizal fungi.</title>
        <authorList>
            <person name="Maeda T."/>
            <person name="Kobayashi Y."/>
            <person name="Nakagawa T."/>
            <person name="Ezawa T."/>
            <person name="Yamaguchi K."/>
            <person name="Bino T."/>
            <person name="Nishimoto Y."/>
            <person name="Shigenobu S."/>
            <person name="Kawaguchi M."/>
        </authorList>
    </citation>
    <scope>NUCLEOTIDE SEQUENCE</scope>
    <source>
        <strain evidence="1">HR1</strain>
    </source>
</reference>
<organism evidence="1 2">
    <name type="scientific">Rhizophagus clarus</name>
    <dbReference type="NCBI Taxonomy" id="94130"/>
    <lineage>
        <taxon>Eukaryota</taxon>
        <taxon>Fungi</taxon>
        <taxon>Fungi incertae sedis</taxon>
        <taxon>Mucoromycota</taxon>
        <taxon>Glomeromycotina</taxon>
        <taxon>Glomeromycetes</taxon>
        <taxon>Glomerales</taxon>
        <taxon>Glomeraceae</taxon>
        <taxon>Rhizophagus</taxon>
    </lineage>
</organism>
<dbReference type="OrthoDB" id="2487787at2759"/>
<dbReference type="EMBL" id="BLAL01000062">
    <property type="protein sequence ID" value="GES82763.1"/>
    <property type="molecule type" value="Genomic_DNA"/>
</dbReference>
<protein>
    <submittedName>
        <fullName evidence="1">Uncharacterized protein</fullName>
    </submittedName>
</protein>
<gene>
    <name evidence="1" type="ORF">RCL2_000994800</name>
</gene>
<sequence>MSPQEASNILSLLKALQHDMAEVRNRIIALELNNRHMLIDPPASTDLIAAPVSSQPAVTTAQLPLNPLVPDFTPSRPVKAPISASIPVTILTGSSSSSTRDMTSSPIHTHDEIQAINVKHSAIENKLDMLANSISGFIGLITSSASSSNSAGTAGSN</sequence>
<proteinExistence type="predicted"/>
<dbReference type="Proteomes" id="UP000615446">
    <property type="component" value="Unassembled WGS sequence"/>
</dbReference>
<evidence type="ECO:0000313" key="2">
    <source>
        <dbReference type="Proteomes" id="UP000615446"/>
    </source>
</evidence>
<dbReference type="AlphaFoldDB" id="A0A8H3L6K8"/>
<name>A0A8H3L6K8_9GLOM</name>
<evidence type="ECO:0000313" key="1">
    <source>
        <dbReference type="EMBL" id="GES82763.1"/>
    </source>
</evidence>
<comment type="caution">
    <text evidence="1">The sequence shown here is derived from an EMBL/GenBank/DDBJ whole genome shotgun (WGS) entry which is preliminary data.</text>
</comment>